<accession>A0A2T5G2D9</accession>
<evidence type="ECO:0000313" key="2">
    <source>
        <dbReference type="Proteomes" id="UP000244162"/>
    </source>
</evidence>
<dbReference type="InterPro" id="IPR032710">
    <property type="entry name" value="NTF2-like_dom_sf"/>
</dbReference>
<keyword evidence="2" id="KW-1185">Reference proteome</keyword>
<sequence>MSGHFTSYFQSRTGTGQPVDFIATDILRVQDGKITDHSHLEDNLTLLKQIGIIATAQNQRS</sequence>
<evidence type="ECO:0008006" key="3">
    <source>
        <dbReference type="Google" id="ProtNLM"/>
    </source>
</evidence>
<dbReference type="Pfam" id="PF07366">
    <property type="entry name" value="SnoaL"/>
    <property type="match status" value="1"/>
</dbReference>
<comment type="caution">
    <text evidence="1">The sequence shown here is derived from an EMBL/GenBank/DDBJ whole genome shotgun (WGS) entry which is preliminary data.</text>
</comment>
<dbReference type="AlphaFoldDB" id="A0A2T5G2D9"/>
<dbReference type="SUPFAM" id="SSF54427">
    <property type="entry name" value="NTF2-like"/>
    <property type="match status" value="1"/>
</dbReference>
<dbReference type="Gene3D" id="3.10.450.50">
    <property type="match status" value="1"/>
</dbReference>
<dbReference type="OrthoDB" id="9182871at2"/>
<evidence type="ECO:0000313" key="1">
    <source>
        <dbReference type="EMBL" id="PTQ13322.1"/>
    </source>
</evidence>
<dbReference type="RefSeq" id="WP_107966557.1">
    <property type="nucleotide sequence ID" value="NZ_NWBU01000004.1"/>
</dbReference>
<organism evidence="1 2">
    <name type="scientific">Sphingomonas oleivorans</name>
    <dbReference type="NCBI Taxonomy" id="1735121"/>
    <lineage>
        <taxon>Bacteria</taxon>
        <taxon>Pseudomonadati</taxon>
        <taxon>Pseudomonadota</taxon>
        <taxon>Alphaproteobacteria</taxon>
        <taxon>Sphingomonadales</taxon>
        <taxon>Sphingomonadaceae</taxon>
        <taxon>Sphingomonas</taxon>
    </lineage>
</organism>
<reference evidence="1 2" key="1">
    <citation type="submission" date="2017-09" db="EMBL/GenBank/DDBJ databases">
        <title>Sphingomonas panjinensis sp.nov., isolated from oil-contaminated soil.</title>
        <authorList>
            <person name="Wang L."/>
            <person name="Chen L."/>
        </authorList>
    </citation>
    <scope>NUCLEOTIDE SEQUENCE [LARGE SCALE GENOMIC DNA]</scope>
    <source>
        <strain evidence="1 2">FW-11</strain>
    </source>
</reference>
<proteinExistence type="predicted"/>
<name>A0A2T5G2D9_9SPHN</name>
<dbReference type="Proteomes" id="UP000244162">
    <property type="component" value="Unassembled WGS sequence"/>
</dbReference>
<gene>
    <name evidence="1" type="ORF">CLG96_04265</name>
</gene>
<dbReference type="EMBL" id="NWBU01000004">
    <property type="protein sequence ID" value="PTQ13322.1"/>
    <property type="molecule type" value="Genomic_DNA"/>
</dbReference>
<protein>
    <recommendedName>
        <fullName evidence="3">Ester cyclase</fullName>
    </recommendedName>
</protein>
<dbReference type="GO" id="GO:0030638">
    <property type="term" value="P:polyketide metabolic process"/>
    <property type="evidence" value="ECO:0007669"/>
    <property type="project" value="InterPro"/>
</dbReference>
<dbReference type="InterPro" id="IPR009959">
    <property type="entry name" value="Cyclase_SnoaL-like"/>
</dbReference>